<dbReference type="Pfam" id="PF02798">
    <property type="entry name" value="GST_N"/>
    <property type="match status" value="1"/>
</dbReference>
<dbReference type="GO" id="GO:0004602">
    <property type="term" value="F:glutathione peroxidase activity"/>
    <property type="evidence" value="ECO:0007669"/>
    <property type="project" value="UniProtKB-ARBA"/>
</dbReference>
<evidence type="ECO:0000313" key="8">
    <source>
        <dbReference type="EMBL" id="CAJ0605671.1"/>
    </source>
</evidence>
<keyword evidence="2" id="KW-0808">Transferase</keyword>
<dbReference type="SFLD" id="SFLDS00019">
    <property type="entry name" value="Glutathione_Transferase_(cytos"/>
    <property type="match status" value="1"/>
</dbReference>
<name>A0AA36H7R1_CYLNA</name>
<dbReference type="Proteomes" id="UP001176961">
    <property type="component" value="Unassembled WGS sequence"/>
</dbReference>
<dbReference type="PANTHER" id="PTHR11571">
    <property type="entry name" value="GLUTATHIONE S-TRANSFERASE"/>
    <property type="match status" value="1"/>
</dbReference>
<dbReference type="InterPro" id="IPR036249">
    <property type="entry name" value="Thioredoxin-like_sf"/>
</dbReference>
<dbReference type="PROSITE" id="PS50405">
    <property type="entry name" value="GST_CTER"/>
    <property type="match status" value="1"/>
</dbReference>
<dbReference type="FunFam" id="3.40.30.10:FF:000035">
    <property type="entry name" value="hematopoietic prostaglandin D synthase"/>
    <property type="match status" value="1"/>
</dbReference>
<feature type="domain" description="GST C-terminal" evidence="7">
    <location>
        <begin position="98"/>
        <end position="226"/>
    </location>
</feature>
<dbReference type="InterPro" id="IPR004046">
    <property type="entry name" value="GST_C"/>
</dbReference>
<dbReference type="InterPro" id="IPR004045">
    <property type="entry name" value="Glutathione_S-Trfase_N"/>
</dbReference>
<dbReference type="Gene3D" id="3.40.30.10">
    <property type="entry name" value="Glutaredoxin"/>
    <property type="match status" value="1"/>
</dbReference>
<dbReference type="EMBL" id="CATQJL010000316">
    <property type="protein sequence ID" value="CAJ0605671.1"/>
    <property type="molecule type" value="Genomic_DNA"/>
</dbReference>
<feature type="domain" description="GST N-terminal" evidence="6">
    <location>
        <begin position="19"/>
        <end position="96"/>
    </location>
</feature>
<evidence type="ECO:0000256" key="1">
    <source>
        <dbReference type="ARBA" id="ARBA00012452"/>
    </source>
</evidence>
<evidence type="ECO:0000259" key="7">
    <source>
        <dbReference type="PROSITE" id="PS50405"/>
    </source>
</evidence>
<dbReference type="FunFam" id="1.20.1050.10:FF:000031">
    <property type="entry name" value="Glutathione S-Transferase"/>
    <property type="match status" value="1"/>
</dbReference>
<dbReference type="EC" id="2.5.1.18" evidence="1"/>
<dbReference type="InterPro" id="IPR010987">
    <property type="entry name" value="Glutathione-S-Trfase_C-like"/>
</dbReference>
<reference evidence="8" key="1">
    <citation type="submission" date="2023-07" db="EMBL/GenBank/DDBJ databases">
        <authorList>
            <consortium name="CYATHOMIX"/>
        </authorList>
    </citation>
    <scope>NUCLEOTIDE SEQUENCE</scope>
    <source>
        <strain evidence="8">N/A</strain>
    </source>
</reference>
<dbReference type="SFLD" id="SFLDG00363">
    <property type="entry name" value="AMPS_(cytGST):_Alpha-__Mu-__Pi"/>
    <property type="match status" value="1"/>
</dbReference>
<dbReference type="SFLD" id="SFLDG01205">
    <property type="entry name" value="AMPS.1"/>
    <property type="match status" value="1"/>
</dbReference>
<comment type="catalytic activity">
    <reaction evidence="4">
        <text>RX + glutathione = an S-substituted glutathione + a halide anion + H(+)</text>
        <dbReference type="Rhea" id="RHEA:16437"/>
        <dbReference type="ChEBI" id="CHEBI:15378"/>
        <dbReference type="ChEBI" id="CHEBI:16042"/>
        <dbReference type="ChEBI" id="CHEBI:17792"/>
        <dbReference type="ChEBI" id="CHEBI:57925"/>
        <dbReference type="ChEBI" id="CHEBI:90779"/>
        <dbReference type="EC" id="2.5.1.18"/>
    </reaction>
</comment>
<dbReference type="GO" id="GO:0006749">
    <property type="term" value="P:glutathione metabolic process"/>
    <property type="evidence" value="ECO:0007669"/>
    <property type="project" value="TreeGrafter"/>
</dbReference>
<dbReference type="GO" id="GO:0005737">
    <property type="term" value="C:cytoplasm"/>
    <property type="evidence" value="ECO:0007669"/>
    <property type="project" value="UniProtKB-ARBA"/>
</dbReference>
<evidence type="ECO:0000256" key="3">
    <source>
        <dbReference type="ARBA" id="ARBA00038317"/>
    </source>
</evidence>
<keyword evidence="9" id="KW-1185">Reference proteome</keyword>
<evidence type="ECO:0000259" key="6">
    <source>
        <dbReference type="PROSITE" id="PS50404"/>
    </source>
</evidence>
<comment type="similarity">
    <text evidence="3">Belongs to the GST superfamily. Sigma family.</text>
</comment>
<evidence type="ECO:0000256" key="2">
    <source>
        <dbReference type="ARBA" id="ARBA00022679"/>
    </source>
</evidence>
<dbReference type="InterPro" id="IPR050213">
    <property type="entry name" value="GST_superfamily"/>
</dbReference>
<dbReference type="CDD" id="cd03192">
    <property type="entry name" value="GST_C_Sigma_like"/>
    <property type="match status" value="1"/>
</dbReference>
<protein>
    <recommendedName>
        <fullName evidence="1">glutathione transferase</fullName>
        <ecNumber evidence="1">2.5.1.18</ecNumber>
    </recommendedName>
    <alternativeName>
        <fullName evidence="5">GST class-sigma</fullName>
    </alternativeName>
</protein>
<dbReference type="SUPFAM" id="SSF52833">
    <property type="entry name" value="Thioredoxin-like"/>
    <property type="match status" value="1"/>
</dbReference>
<dbReference type="Gene3D" id="1.20.1050.10">
    <property type="match status" value="1"/>
</dbReference>
<gene>
    <name evidence="8" type="ORF">CYNAS_LOCUS17654</name>
</gene>
<comment type="caution">
    <text evidence="8">The sequence shown here is derived from an EMBL/GenBank/DDBJ whole genome shotgun (WGS) entry which is preliminary data.</text>
</comment>
<evidence type="ECO:0000256" key="4">
    <source>
        <dbReference type="ARBA" id="ARBA00047960"/>
    </source>
</evidence>
<accession>A0AA36H7R1</accession>
<dbReference type="PANTHER" id="PTHR11571:SF224">
    <property type="entry name" value="HEMATOPOIETIC PROSTAGLANDIN D SYNTHASE"/>
    <property type="match status" value="1"/>
</dbReference>
<dbReference type="InterPro" id="IPR036282">
    <property type="entry name" value="Glutathione-S-Trfase_C_sf"/>
</dbReference>
<dbReference type="SUPFAM" id="SSF47616">
    <property type="entry name" value="GST C-terminal domain-like"/>
    <property type="match status" value="1"/>
</dbReference>
<dbReference type="InterPro" id="IPR040079">
    <property type="entry name" value="Glutathione_S-Trfase"/>
</dbReference>
<organism evidence="8 9">
    <name type="scientific">Cylicocyclus nassatus</name>
    <name type="common">Nematode worm</name>
    <dbReference type="NCBI Taxonomy" id="53992"/>
    <lineage>
        <taxon>Eukaryota</taxon>
        <taxon>Metazoa</taxon>
        <taxon>Ecdysozoa</taxon>
        <taxon>Nematoda</taxon>
        <taxon>Chromadorea</taxon>
        <taxon>Rhabditida</taxon>
        <taxon>Rhabditina</taxon>
        <taxon>Rhabditomorpha</taxon>
        <taxon>Strongyloidea</taxon>
        <taxon>Strongylidae</taxon>
        <taxon>Cylicocyclus</taxon>
    </lineage>
</organism>
<dbReference type="CDD" id="cd03039">
    <property type="entry name" value="GST_N_Sigma_like"/>
    <property type="match status" value="1"/>
</dbReference>
<proteinExistence type="inferred from homology"/>
<dbReference type="PROSITE" id="PS50404">
    <property type="entry name" value="GST_NTER"/>
    <property type="match status" value="1"/>
</dbReference>
<sequence>MVVTQDEKQLENTTESDMVQYKLYYFNGRGNGECARQIFAVAGHEYEDIRLTKEEFAPMKPNLPFGQVPVLEVDGKQLAQSQAICRFLARQWGLSGSNAFEEALVDSLGDQYTDYRVEVKPYIYTALGFMQAGDLEKLKKEVMMPGRDKFLGFLTKFLKNNKTKSGYLVGDHLTWVDLLISEHMADMSARIPEFLDGFPEVKAHMELVRSNPKLKKWIETRPDTPF</sequence>
<evidence type="ECO:0000256" key="5">
    <source>
        <dbReference type="ARBA" id="ARBA00078118"/>
    </source>
</evidence>
<dbReference type="Pfam" id="PF14497">
    <property type="entry name" value="GST_C_3"/>
    <property type="match status" value="1"/>
</dbReference>
<dbReference type="AlphaFoldDB" id="A0AA36H7R1"/>
<evidence type="ECO:0000313" key="9">
    <source>
        <dbReference type="Proteomes" id="UP001176961"/>
    </source>
</evidence>
<dbReference type="GO" id="GO:0004364">
    <property type="term" value="F:glutathione transferase activity"/>
    <property type="evidence" value="ECO:0007669"/>
    <property type="project" value="UniProtKB-EC"/>
</dbReference>